<dbReference type="UniPathway" id="UPA01068">
    <property type="reaction ID" value="UER00304"/>
</dbReference>
<evidence type="ECO:0000256" key="5">
    <source>
        <dbReference type="ARBA" id="ARBA00023002"/>
    </source>
</evidence>
<name>A0A0B2BMP3_9ACTN</name>
<feature type="binding site" evidence="7 8">
    <location>
        <begin position="194"/>
        <end position="196"/>
    </location>
    <ligand>
        <name>substrate</name>
    </ligand>
</feature>
<comment type="subunit">
    <text evidence="2 7">Homodimer.</text>
</comment>
<feature type="binding site" evidence="7 9">
    <location>
        <begin position="78"/>
        <end position="79"/>
    </location>
    <ligand>
        <name>FMN</name>
        <dbReference type="ChEBI" id="CHEBI:58210"/>
    </ligand>
</feature>
<dbReference type="InterPro" id="IPR019576">
    <property type="entry name" value="Pyridoxamine_oxidase_dimer_C"/>
</dbReference>
<feature type="binding site" evidence="7 8">
    <location>
        <position position="133"/>
    </location>
    <ligand>
        <name>substrate</name>
    </ligand>
</feature>
<feature type="binding site" evidence="7 9">
    <location>
        <begin position="63"/>
        <end position="68"/>
    </location>
    <ligand>
        <name>FMN</name>
        <dbReference type="ChEBI" id="CHEBI:58210"/>
    </ligand>
</feature>
<feature type="binding site" evidence="8">
    <location>
        <begin position="10"/>
        <end position="13"/>
    </location>
    <ligand>
        <name>substrate</name>
    </ligand>
</feature>
<feature type="binding site" evidence="7 9">
    <location>
        <position position="198"/>
    </location>
    <ligand>
        <name>FMN</name>
        <dbReference type="ChEBI" id="CHEBI:58210"/>
    </ligand>
</feature>
<dbReference type="HAMAP" id="MF_01629">
    <property type="entry name" value="PdxH"/>
    <property type="match status" value="1"/>
</dbReference>
<dbReference type="InterPro" id="IPR012349">
    <property type="entry name" value="Split_barrel_FMN-bd"/>
</dbReference>
<feature type="domain" description="Pyridoxamine 5'-phosphate oxidase N-terminal" evidence="10">
    <location>
        <begin position="36"/>
        <end position="160"/>
    </location>
</feature>
<dbReference type="PIRSF" id="PIRSF000190">
    <property type="entry name" value="Pyd_amn-ph_oxd"/>
    <property type="match status" value="1"/>
</dbReference>
<comment type="pathway">
    <text evidence="7">Cofactor metabolism; pyridoxal 5'-phosphate salvage; pyridoxal 5'-phosphate from pyridoxine 5'-phosphate: step 1/1.</text>
</comment>
<evidence type="ECO:0000256" key="6">
    <source>
        <dbReference type="ARBA" id="ARBA00023096"/>
    </source>
</evidence>
<dbReference type="PANTHER" id="PTHR10851:SF0">
    <property type="entry name" value="PYRIDOXINE-5'-PHOSPHATE OXIDASE"/>
    <property type="match status" value="1"/>
</dbReference>
<dbReference type="NCBIfam" id="TIGR00558">
    <property type="entry name" value="pdxH"/>
    <property type="match status" value="1"/>
</dbReference>
<dbReference type="RefSeq" id="WP_039343020.1">
    <property type="nucleotide sequence ID" value="NZ_PGEZ01000001.1"/>
</dbReference>
<accession>A0A0B2BMP3</accession>
<feature type="binding site" evidence="7 8">
    <location>
        <position position="68"/>
    </location>
    <ligand>
        <name>substrate</name>
    </ligand>
</feature>
<dbReference type="GO" id="GO:0008615">
    <property type="term" value="P:pyridoxine biosynthetic process"/>
    <property type="evidence" value="ECO:0007669"/>
    <property type="project" value="UniProtKB-UniRule"/>
</dbReference>
<dbReference type="InterPro" id="IPR000659">
    <property type="entry name" value="Pyridox_Oxase"/>
</dbReference>
<evidence type="ECO:0000259" key="10">
    <source>
        <dbReference type="Pfam" id="PF01243"/>
    </source>
</evidence>
<reference evidence="12 13" key="1">
    <citation type="submission" date="2017-11" db="EMBL/GenBank/DDBJ databases">
        <title>Genomic Encyclopedia of Archaeal and Bacterial Type Strains, Phase II (KMG-II): From Individual Species to Whole Genera.</title>
        <authorList>
            <person name="Goeker M."/>
        </authorList>
    </citation>
    <scope>NUCLEOTIDE SEQUENCE [LARGE SCALE GENOMIC DNA]</scope>
    <source>
        <strain evidence="12 13">DSM 27763</strain>
    </source>
</reference>
<sequence length="216" mass="23660">MDPHAIAALREEYEAAGLTESDAGGDPVALFERWFEAAVAAGLKDPNAMALATVGADGRPSVRTVLLKGFGADGVVFYTNYSSRKGDDLAAHPYAALVMLWHPLQRQVRIEGPVTRVDEETSDAYFASRPRPSRLGAVASPQSRVVADRVELERAYDAAEATYPDGTAVARPDDWGGYRVALETVEFWQGRTGRMHDRLRFRADGRGGWVRERLAP</sequence>
<evidence type="ECO:0000256" key="8">
    <source>
        <dbReference type="PIRSR" id="PIRSR000190-1"/>
    </source>
</evidence>
<dbReference type="GO" id="GO:0004733">
    <property type="term" value="F:pyridoxamine phosphate oxidase activity"/>
    <property type="evidence" value="ECO:0007669"/>
    <property type="project" value="UniProtKB-UniRule"/>
</dbReference>
<comment type="similarity">
    <text evidence="1 7">Belongs to the pyridoxamine 5'-phosphate oxidase family.</text>
</comment>
<evidence type="ECO:0000313" key="13">
    <source>
        <dbReference type="Proteomes" id="UP000230842"/>
    </source>
</evidence>
<evidence type="ECO:0000259" key="11">
    <source>
        <dbReference type="Pfam" id="PF10590"/>
    </source>
</evidence>
<comment type="pathway">
    <text evidence="7">Cofactor metabolism; pyridoxal 5'-phosphate salvage; pyridoxal 5'-phosphate from pyridoxamine 5'-phosphate: step 1/1.</text>
</comment>
<dbReference type="Pfam" id="PF01243">
    <property type="entry name" value="PNPOx_N"/>
    <property type="match status" value="1"/>
</dbReference>
<keyword evidence="6 7" id="KW-0664">Pyridoxine biosynthesis</keyword>
<evidence type="ECO:0000313" key="12">
    <source>
        <dbReference type="EMBL" id="PJJ56946.1"/>
    </source>
</evidence>
<gene>
    <name evidence="7" type="primary">pdxH</name>
    <name evidence="12" type="ORF">CLV56_1164</name>
</gene>
<keyword evidence="4 7" id="KW-0288">FMN</keyword>
<comment type="caution">
    <text evidence="12">The sequence shown here is derived from an EMBL/GenBank/DDBJ whole genome shotgun (WGS) entry which is preliminary data.</text>
</comment>
<dbReference type="SUPFAM" id="SSF50475">
    <property type="entry name" value="FMN-binding split barrel"/>
    <property type="match status" value="1"/>
</dbReference>
<dbReference type="EC" id="1.4.3.5" evidence="7"/>
<dbReference type="InterPro" id="IPR019740">
    <property type="entry name" value="Pyridox_Oxase_CS"/>
</dbReference>
<feature type="domain" description="Pyridoxine 5'-phosphate oxidase dimerisation C-terminal" evidence="11">
    <location>
        <begin position="175"/>
        <end position="216"/>
    </location>
</feature>
<feature type="binding site" evidence="7 9">
    <location>
        <position position="85"/>
    </location>
    <ligand>
        <name>FMN</name>
        <dbReference type="ChEBI" id="CHEBI:58210"/>
    </ligand>
</feature>
<dbReference type="PANTHER" id="PTHR10851">
    <property type="entry name" value="PYRIDOXINE-5-PHOSPHATE OXIDASE"/>
    <property type="match status" value="1"/>
</dbReference>
<keyword evidence="3 7" id="KW-0285">Flavoprotein</keyword>
<evidence type="ECO:0000256" key="9">
    <source>
        <dbReference type="PIRSR" id="PIRSR000190-2"/>
    </source>
</evidence>
<organism evidence="12 13">
    <name type="scientific">Mumia flava</name>
    <dbReference type="NCBI Taxonomy" id="1348852"/>
    <lineage>
        <taxon>Bacteria</taxon>
        <taxon>Bacillati</taxon>
        <taxon>Actinomycetota</taxon>
        <taxon>Actinomycetes</taxon>
        <taxon>Propionibacteriales</taxon>
        <taxon>Nocardioidaceae</taxon>
        <taxon>Mumia</taxon>
    </lineage>
</organism>
<evidence type="ECO:0000256" key="4">
    <source>
        <dbReference type="ARBA" id="ARBA00022643"/>
    </source>
</evidence>
<dbReference type="PROSITE" id="PS01064">
    <property type="entry name" value="PYRIDOX_OXIDASE"/>
    <property type="match status" value="1"/>
</dbReference>
<protein>
    <recommendedName>
        <fullName evidence="7">Pyridoxine/pyridoxamine 5'-phosphate oxidase</fullName>
        <ecNumber evidence="7">1.4.3.5</ecNumber>
    </recommendedName>
    <alternativeName>
        <fullName evidence="7">PNP/PMP oxidase</fullName>
        <shortName evidence="7">PNPOx</shortName>
    </alternativeName>
    <alternativeName>
        <fullName evidence="7">Pyridoxal 5'-phosphate synthase</fullName>
    </alternativeName>
</protein>
<feature type="binding site" evidence="7 9">
    <location>
        <position position="107"/>
    </location>
    <ligand>
        <name>FMN</name>
        <dbReference type="ChEBI" id="CHEBI:58210"/>
    </ligand>
</feature>
<comment type="function">
    <text evidence="7">Catalyzes the oxidation of either pyridoxine 5'-phosphate (PNP) or pyridoxamine 5'-phosphate (PMP) into pyridoxal 5'-phosphate (PLP).</text>
</comment>
<feature type="binding site" evidence="7 8">
    <location>
        <position position="125"/>
    </location>
    <ligand>
        <name>substrate</name>
    </ligand>
</feature>
<evidence type="ECO:0000256" key="7">
    <source>
        <dbReference type="HAMAP-Rule" id="MF_01629"/>
    </source>
</evidence>
<dbReference type="GO" id="GO:0010181">
    <property type="term" value="F:FMN binding"/>
    <property type="evidence" value="ECO:0007669"/>
    <property type="project" value="UniProtKB-UniRule"/>
</dbReference>
<feature type="binding site" evidence="7 9">
    <location>
        <position position="84"/>
    </location>
    <ligand>
        <name>FMN</name>
        <dbReference type="ChEBI" id="CHEBI:58210"/>
    </ligand>
</feature>
<dbReference type="Proteomes" id="UP000230842">
    <property type="component" value="Unassembled WGS sequence"/>
</dbReference>
<keyword evidence="13" id="KW-1185">Reference proteome</keyword>
<dbReference type="Gene3D" id="2.30.110.10">
    <property type="entry name" value="Electron Transport, Fmn-binding Protein, Chain A"/>
    <property type="match status" value="1"/>
</dbReference>
<dbReference type="NCBIfam" id="NF004231">
    <property type="entry name" value="PRK05679.1"/>
    <property type="match status" value="1"/>
</dbReference>
<dbReference type="AlphaFoldDB" id="A0A0B2BMP3"/>
<dbReference type="EMBL" id="PGEZ01000001">
    <property type="protein sequence ID" value="PJJ56946.1"/>
    <property type="molecule type" value="Genomic_DNA"/>
</dbReference>
<dbReference type="Pfam" id="PF10590">
    <property type="entry name" value="PNP_phzG_C"/>
    <property type="match status" value="1"/>
</dbReference>
<comment type="catalytic activity">
    <reaction evidence="7">
        <text>pyridoxamine 5'-phosphate + O2 + H2O = pyridoxal 5'-phosphate + H2O2 + NH4(+)</text>
        <dbReference type="Rhea" id="RHEA:15817"/>
        <dbReference type="ChEBI" id="CHEBI:15377"/>
        <dbReference type="ChEBI" id="CHEBI:15379"/>
        <dbReference type="ChEBI" id="CHEBI:16240"/>
        <dbReference type="ChEBI" id="CHEBI:28938"/>
        <dbReference type="ChEBI" id="CHEBI:58451"/>
        <dbReference type="ChEBI" id="CHEBI:597326"/>
        <dbReference type="EC" id="1.4.3.5"/>
    </reaction>
</comment>
<comment type="cofactor">
    <cofactor evidence="7 9">
        <name>FMN</name>
        <dbReference type="ChEBI" id="CHEBI:58210"/>
    </cofactor>
    <text evidence="7 9">Binds 1 FMN per subunit.</text>
</comment>
<dbReference type="FunFam" id="2.30.110.10:FF:000020">
    <property type="entry name" value="PNPO isoform 11"/>
    <property type="match status" value="1"/>
</dbReference>
<evidence type="ECO:0000256" key="1">
    <source>
        <dbReference type="ARBA" id="ARBA00007301"/>
    </source>
</evidence>
<evidence type="ECO:0000256" key="3">
    <source>
        <dbReference type="ARBA" id="ARBA00022630"/>
    </source>
</evidence>
<feature type="binding site" evidence="7 8">
    <location>
        <position position="129"/>
    </location>
    <ligand>
        <name>substrate</name>
    </ligand>
</feature>
<dbReference type="InterPro" id="IPR011576">
    <property type="entry name" value="Pyridox_Oxase_N"/>
</dbReference>
<dbReference type="OrthoDB" id="9780392at2"/>
<feature type="binding site" evidence="7 9">
    <location>
        <position position="188"/>
    </location>
    <ligand>
        <name>FMN</name>
        <dbReference type="ChEBI" id="CHEBI:58210"/>
    </ligand>
</feature>
<feature type="binding site" evidence="7 9">
    <location>
        <begin position="142"/>
        <end position="143"/>
    </location>
    <ligand>
        <name>FMN</name>
        <dbReference type="ChEBI" id="CHEBI:58210"/>
    </ligand>
</feature>
<evidence type="ECO:0000256" key="2">
    <source>
        <dbReference type="ARBA" id="ARBA00011738"/>
    </source>
</evidence>
<keyword evidence="5 7" id="KW-0560">Oxidoreductase</keyword>
<proteinExistence type="inferred from homology"/>
<comment type="catalytic activity">
    <reaction evidence="7">
        <text>pyridoxine 5'-phosphate + O2 = pyridoxal 5'-phosphate + H2O2</text>
        <dbReference type="Rhea" id="RHEA:15149"/>
        <dbReference type="ChEBI" id="CHEBI:15379"/>
        <dbReference type="ChEBI" id="CHEBI:16240"/>
        <dbReference type="ChEBI" id="CHEBI:58589"/>
        <dbReference type="ChEBI" id="CHEBI:597326"/>
        <dbReference type="EC" id="1.4.3.5"/>
    </reaction>
</comment>